<organism evidence="1 2">
    <name type="scientific">Turnera subulata</name>
    <dbReference type="NCBI Taxonomy" id="218843"/>
    <lineage>
        <taxon>Eukaryota</taxon>
        <taxon>Viridiplantae</taxon>
        <taxon>Streptophyta</taxon>
        <taxon>Embryophyta</taxon>
        <taxon>Tracheophyta</taxon>
        <taxon>Spermatophyta</taxon>
        <taxon>Magnoliopsida</taxon>
        <taxon>eudicotyledons</taxon>
        <taxon>Gunneridae</taxon>
        <taxon>Pentapetalae</taxon>
        <taxon>rosids</taxon>
        <taxon>fabids</taxon>
        <taxon>Malpighiales</taxon>
        <taxon>Passifloraceae</taxon>
        <taxon>Turnera</taxon>
    </lineage>
</organism>
<dbReference type="AlphaFoldDB" id="A0A9Q0G9M8"/>
<dbReference type="OrthoDB" id="1183224at2759"/>
<dbReference type="GO" id="GO:0006402">
    <property type="term" value="P:mRNA catabolic process"/>
    <property type="evidence" value="ECO:0007669"/>
    <property type="project" value="InterPro"/>
</dbReference>
<gene>
    <name evidence="1" type="ORF">Tsubulata_049463</name>
</gene>
<dbReference type="Proteomes" id="UP001141552">
    <property type="component" value="Unassembled WGS sequence"/>
</dbReference>
<dbReference type="PANTHER" id="PTHR12262">
    <property type="entry name" value="CCR4-NOT TRANSCRIPTION COMPLEX SUBUNIT 9"/>
    <property type="match status" value="1"/>
</dbReference>
<feature type="non-terminal residue" evidence="1">
    <location>
        <position position="173"/>
    </location>
</feature>
<evidence type="ECO:0000313" key="2">
    <source>
        <dbReference type="Proteomes" id="UP001141552"/>
    </source>
</evidence>
<dbReference type="GO" id="GO:0030014">
    <property type="term" value="C:CCR4-NOT complex"/>
    <property type="evidence" value="ECO:0007669"/>
    <property type="project" value="InterPro"/>
</dbReference>
<dbReference type="Gene3D" id="1.25.10.10">
    <property type="entry name" value="Leucine-rich Repeat Variant"/>
    <property type="match status" value="1"/>
</dbReference>
<proteinExistence type="predicted"/>
<evidence type="ECO:0000313" key="1">
    <source>
        <dbReference type="EMBL" id="KAJ4844431.1"/>
    </source>
</evidence>
<keyword evidence="2" id="KW-1185">Reference proteome</keyword>
<protein>
    <submittedName>
        <fullName evidence="1">Uncharacterized protein</fullName>
    </submittedName>
</protein>
<dbReference type="Pfam" id="PF04078">
    <property type="entry name" value="Rcd1"/>
    <property type="match status" value="1"/>
</dbReference>
<sequence>WCLLKTCMNVCLLFLESQKLLTYLFLQVATYIINRMITTEEGMRYCSDPPGRFYAIRHAMRDMVEELVGGGRLAEHSPRRLLKHIIWCYERFSQYSWACYGLCYSFPNLLEDPPICNNIFQGDDTALGWLEELRQNVRNAKEHNIQGLRPGLDPVFKGKTRGLAIQRPREDWS</sequence>
<reference evidence="1" key="2">
    <citation type="journal article" date="2023" name="Plants (Basel)">
        <title>Annotation of the Turnera subulata (Passifloraceae) Draft Genome Reveals the S-Locus Evolved after the Divergence of Turneroideae from Passifloroideae in a Stepwise Manner.</title>
        <authorList>
            <person name="Henning P.M."/>
            <person name="Roalson E.H."/>
            <person name="Mir W."/>
            <person name="McCubbin A.G."/>
            <person name="Shore J.S."/>
        </authorList>
    </citation>
    <scope>NUCLEOTIDE SEQUENCE</scope>
    <source>
        <strain evidence="1">F60SS</strain>
    </source>
</reference>
<dbReference type="InterPro" id="IPR011989">
    <property type="entry name" value="ARM-like"/>
</dbReference>
<comment type="caution">
    <text evidence="1">The sequence shown here is derived from an EMBL/GenBank/DDBJ whole genome shotgun (WGS) entry which is preliminary data.</text>
</comment>
<dbReference type="EMBL" id="JAKUCV010001951">
    <property type="protein sequence ID" value="KAJ4844431.1"/>
    <property type="molecule type" value="Genomic_DNA"/>
</dbReference>
<dbReference type="InterPro" id="IPR007216">
    <property type="entry name" value="CNOT9"/>
</dbReference>
<accession>A0A9Q0G9M8</accession>
<name>A0A9Q0G9M8_9ROSI</name>
<reference evidence="1" key="1">
    <citation type="submission" date="2022-02" db="EMBL/GenBank/DDBJ databases">
        <authorList>
            <person name="Henning P.M."/>
            <person name="McCubbin A.G."/>
            <person name="Shore J.S."/>
        </authorList>
    </citation>
    <scope>NUCLEOTIDE SEQUENCE</scope>
    <source>
        <strain evidence="1">F60SS</strain>
        <tissue evidence="1">Leaves</tissue>
    </source>
</reference>